<organism evidence="3 4">
    <name type="scientific">Holothuria leucospilota</name>
    <name type="common">Black long sea cucumber</name>
    <name type="synonym">Mertensiothuria leucospilota</name>
    <dbReference type="NCBI Taxonomy" id="206669"/>
    <lineage>
        <taxon>Eukaryota</taxon>
        <taxon>Metazoa</taxon>
        <taxon>Echinodermata</taxon>
        <taxon>Eleutherozoa</taxon>
        <taxon>Echinozoa</taxon>
        <taxon>Holothuroidea</taxon>
        <taxon>Aspidochirotacea</taxon>
        <taxon>Aspidochirotida</taxon>
        <taxon>Holothuriidae</taxon>
        <taxon>Holothuria</taxon>
    </lineage>
</organism>
<evidence type="ECO:0008006" key="5">
    <source>
        <dbReference type="Google" id="ProtNLM"/>
    </source>
</evidence>
<dbReference type="Proteomes" id="UP001152320">
    <property type="component" value="Chromosome 6"/>
</dbReference>
<evidence type="ECO:0000313" key="3">
    <source>
        <dbReference type="EMBL" id="KAJ8039832.1"/>
    </source>
</evidence>
<dbReference type="InterPro" id="IPR043502">
    <property type="entry name" value="DNA/RNA_pol_sf"/>
</dbReference>
<feature type="domain" description="Reverse transcriptase" evidence="2">
    <location>
        <begin position="197"/>
        <end position="380"/>
    </location>
</feature>
<dbReference type="EMBL" id="JAIZAY010000006">
    <property type="protein sequence ID" value="KAJ8039832.1"/>
    <property type="molecule type" value="Genomic_DNA"/>
</dbReference>
<evidence type="ECO:0000259" key="1">
    <source>
        <dbReference type="PROSITE" id="PS50181"/>
    </source>
</evidence>
<dbReference type="SUPFAM" id="SSF81383">
    <property type="entry name" value="F-box domain"/>
    <property type="match status" value="1"/>
</dbReference>
<dbReference type="Gene3D" id="3.10.10.10">
    <property type="entry name" value="HIV Type 1 Reverse Transcriptase, subunit A, domain 1"/>
    <property type="match status" value="1"/>
</dbReference>
<dbReference type="InterPro" id="IPR001810">
    <property type="entry name" value="F-box_dom"/>
</dbReference>
<comment type="caution">
    <text evidence="3">The sequence shown here is derived from an EMBL/GenBank/DDBJ whole genome shotgun (WGS) entry which is preliminary data.</text>
</comment>
<dbReference type="SMART" id="SM00256">
    <property type="entry name" value="FBOX"/>
    <property type="match status" value="1"/>
</dbReference>
<dbReference type="CDD" id="cd03714">
    <property type="entry name" value="RT_DIRS1"/>
    <property type="match status" value="1"/>
</dbReference>
<dbReference type="Gene3D" id="1.20.1280.50">
    <property type="match status" value="1"/>
</dbReference>
<dbReference type="InterPro" id="IPR043128">
    <property type="entry name" value="Rev_trsase/Diguanyl_cyclase"/>
</dbReference>
<dbReference type="InterPro" id="IPR036047">
    <property type="entry name" value="F-box-like_dom_sf"/>
</dbReference>
<dbReference type="AlphaFoldDB" id="A0A9Q1C7K2"/>
<sequence>MAEGVDSSREAVGRIDAGAIVNSEEKSADDKFNASIESLDLNSSSDLSDCGGPVYDLGDLSCLPPEIIQKVMVHLDARFLLTCLSCVCKTFYQLVNDKTTWRLRVAKLSDKNYPIFQGAHPIRLLPAVGGRLLRFAEFWEMLDPDSWVLQTISEGYKIEFSATPPVTGLMKAAPVPQDPAQRLAVEKEMDDLSKRAIRKASPGEFPNLYRSSFILTPKKPDTWRPILNLKRLNKQFICPCRFRMETLAAIIPSLRGNLWATSFDLKDAYLHIPIHLGDQRFLAFKHKGIDYVFQAMPFGLSTAPHVFTRITRSVTAFLRWRGIMVFAYLDDWLIVSCSPQESVRDTKFTTALLRLLGWVINEEKSSLFPAQHLTYLGANLNLQEGRIFPSEERLSTIIDLAEAILHG</sequence>
<dbReference type="SUPFAM" id="SSF56672">
    <property type="entry name" value="DNA/RNA polymerases"/>
    <property type="match status" value="1"/>
</dbReference>
<accession>A0A9Q1C7K2</accession>
<dbReference type="Pfam" id="PF00078">
    <property type="entry name" value="RVT_1"/>
    <property type="match status" value="1"/>
</dbReference>
<gene>
    <name evidence="3" type="ORF">HOLleu_13957</name>
</gene>
<dbReference type="Gene3D" id="3.30.70.270">
    <property type="match status" value="1"/>
</dbReference>
<dbReference type="PROSITE" id="PS50878">
    <property type="entry name" value="RT_POL"/>
    <property type="match status" value="1"/>
</dbReference>
<dbReference type="InterPro" id="IPR000477">
    <property type="entry name" value="RT_dom"/>
</dbReference>
<keyword evidence="4" id="KW-1185">Reference proteome</keyword>
<protein>
    <recommendedName>
        <fullName evidence="5">F-box domain-containing protein</fullName>
    </recommendedName>
</protein>
<name>A0A9Q1C7K2_HOLLE</name>
<dbReference type="PROSITE" id="PS50181">
    <property type="entry name" value="FBOX"/>
    <property type="match status" value="1"/>
</dbReference>
<dbReference type="PANTHER" id="PTHR33050">
    <property type="entry name" value="REVERSE TRANSCRIPTASE DOMAIN-CONTAINING PROTEIN"/>
    <property type="match status" value="1"/>
</dbReference>
<evidence type="ECO:0000259" key="2">
    <source>
        <dbReference type="PROSITE" id="PS50878"/>
    </source>
</evidence>
<proteinExistence type="predicted"/>
<dbReference type="Pfam" id="PF12937">
    <property type="entry name" value="F-box-like"/>
    <property type="match status" value="1"/>
</dbReference>
<dbReference type="PANTHER" id="PTHR33050:SF7">
    <property type="entry name" value="RIBONUCLEASE H"/>
    <property type="match status" value="1"/>
</dbReference>
<dbReference type="OrthoDB" id="6148069at2759"/>
<reference evidence="3" key="1">
    <citation type="submission" date="2021-10" db="EMBL/GenBank/DDBJ databases">
        <title>Tropical sea cucumber genome reveals ecological adaptation and Cuvierian tubules defense mechanism.</title>
        <authorList>
            <person name="Chen T."/>
        </authorList>
    </citation>
    <scope>NUCLEOTIDE SEQUENCE</scope>
    <source>
        <strain evidence="3">Nanhai2018</strain>
        <tissue evidence="3">Muscle</tissue>
    </source>
</reference>
<dbReference type="InterPro" id="IPR052055">
    <property type="entry name" value="Hepadnavirus_pol/RT"/>
</dbReference>
<feature type="domain" description="F-box" evidence="1">
    <location>
        <begin position="57"/>
        <end position="104"/>
    </location>
</feature>
<evidence type="ECO:0000313" key="4">
    <source>
        <dbReference type="Proteomes" id="UP001152320"/>
    </source>
</evidence>